<dbReference type="Proteomes" id="UP001163821">
    <property type="component" value="Unassembled WGS sequence"/>
</dbReference>
<dbReference type="GO" id="GO:0016787">
    <property type="term" value="F:hydrolase activity"/>
    <property type="evidence" value="ECO:0007669"/>
    <property type="project" value="UniProtKB-KW"/>
</dbReference>
<feature type="chain" id="PRO_5041268034" evidence="1">
    <location>
        <begin position="20"/>
        <end position="394"/>
    </location>
</feature>
<dbReference type="PANTHER" id="PTHR43752">
    <property type="entry name" value="BNR/ASP-BOX REPEAT FAMILY PROTEIN"/>
    <property type="match status" value="1"/>
</dbReference>
<keyword evidence="4" id="KW-1185">Reference proteome</keyword>
<dbReference type="AlphaFoldDB" id="A0AA41YB58"/>
<dbReference type="PROSITE" id="PS51257">
    <property type="entry name" value="PROKAR_LIPOPROTEIN"/>
    <property type="match status" value="1"/>
</dbReference>
<evidence type="ECO:0000256" key="1">
    <source>
        <dbReference type="SAM" id="SignalP"/>
    </source>
</evidence>
<keyword evidence="1" id="KW-0732">Signal</keyword>
<dbReference type="InterPro" id="IPR036278">
    <property type="entry name" value="Sialidase_sf"/>
</dbReference>
<comment type="caution">
    <text evidence="3">The sequence shown here is derived from an EMBL/GenBank/DDBJ whole genome shotgun (WGS) entry which is preliminary data.</text>
</comment>
<name>A0AA41YB58_9BACT</name>
<dbReference type="Gene3D" id="2.120.10.10">
    <property type="match status" value="1"/>
</dbReference>
<dbReference type="InterPro" id="IPR011040">
    <property type="entry name" value="Sialidase"/>
</dbReference>
<evidence type="ECO:0000313" key="4">
    <source>
        <dbReference type="Proteomes" id="UP001163821"/>
    </source>
</evidence>
<dbReference type="CDD" id="cd15482">
    <property type="entry name" value="Sialidase_non-viral"/>
    <property type="match status" value="1"/>
</dbReference>
<evidence type="ECO:0000259" key="2">
    <source>
        <dbReference type="Pfam" id="PF13088"/>
    </source>
</evidence>
<feature type="signal peptide" evidence="1">
    <location>
        <begin position="1"/>
        <end position="19"/>
    </location>
</feature>
<proteinExistence type="predicted"/>
<accession>A0AA41YB58</accession>
<gene>
    <name evidence="3" type="ORF">N2K84_08310</name>
</gene>
<feature type="domain" description="Sialidase" evidence="2">
    <location>
        <begin position="212"/>
        <end position="363"/>
    </location>
</feature>
<keyword evidence="3" id="KW-0378">Hydrolase</keyword>
<organism evidence="3 4">
    <name type="scientific">Gaoshiqia sediminis</name>
    <dbReference type="NCBI Taxonomy" id="2986998"/>
    <lineage>
        <taxon>Bacteria</taxon>
        <taxon>Pseudomonadati</taxon>
        <taxon>Bacteroidota</taxon>
        <taxon>Bacteroidia</taxon>
        <taxon>Marinilabiliales</taxon>
        <taxon>Prolixibacteraceae</taxon>
        <taxon>Gaoshiqia</taxon>
    </lineage>
</organism>
<evidence type="ECO:0000313" key="3">
    <source>
        <dbReference type="EMBL" id="MCW0482725.1"/>
    </source>
</evidence>
<dbReference type="SUPFAM" id="SSF50939">
    <property type="entry name" value="Sialidases"/>
    <property type="match status" value="1"/>
</dbReference>
<dbReference type="Pfam" id="PF13088">
    <property type="entry name" value="BNR_2"/>
    <property type="match status" value="1"/>
</dbReference>
<dbReference type="EMBL" id="JAPAAF010000008">
    <property type="protein sequence ID" value="MCW0482725.1"/>
    <property type="molecule type" value="Genomic_DNA"/>
</dbReference>
<sequence>MTKYSKLVLLFSVGFMILAASCHNNPDKKKNVHDPYIKHGIVFYQEGRYAGWPANHGIWSWDNEILVGFVEAAFREAKGLHPYDPKTARNKYARSKDGGQTWLIEDAFDHGQTAKGQDNAIDDEYAVVPTPMSEPVGDFSNPNFILTFLRHNNHNGPSHFYYSNNKGVNWKGPFIFPDIDKNGVATRTDYSIDGEKELSAFITVAKPNGKEGRVALVRTTDGGINWHIVSWIGAESDGFDIMPSSLRLSTTELLTVIRTRTKDKQDLLTSYLTKDNGKTWEKLKDPVADTGKGGSPPTLVKLNDGRLALAYIYRSETGSRVNIRFSSDNGRNWGDEIVLRSGDGATRDVGYPRMVQRPDGKIVIIYYWNNANQEGAKPYRYIASTIVDPNDWGQ</sequence>
<reference evidence="3" key="1">
    <citation type="submission" date="2022-10" db="EMBL/GenBank/DDBJ databases">
        <title>Gaoshiqiia sediminis gen. nov., sp. nov., isolated from coastal sediment.</title>
        <authorList>
            <person name="Yu W.X."/>
            <person name="Mu D.S."/>
            <person name="Du J.Z."/>
            <person name="Liang Y.Q."/>
        </authorList>
    </citation>
    <scope>NUCLEOTIDE SEQUENCE</scope>
    <source>
        <strain evidence="3">A06</strain>
    </source>
</reference>
<dbReference type="PANTHER" id="PTHR43752:SF2">
    <property type="entry name" value="BNR_ASP-BOX REPEAT FAMILY PROTEIN"/>
    <property type="match status" value="1"/>
</dbReference>
<protein>
    <submittedName>
        <fullName evidence="3">Glycoside hydrolase</fullName>
    </submittedName>
</protein>
<dbReference type="RefSeq" id="WP_282591330.1">
    <property type="nucleotide sequence ID" value="NZ_JAPAAF010000008.1"/>
</dbReference>